<proteinExistence type="predicted"/>
<dbReference type="EMBL" id="CP001737">
    <property type="protein sequence ID" value="ACV80443.1"/>
    <property type="molecule type" value="Genomic_DNA"/>
</dbReference>
<sequence precursor="true">MSTTNELTKVYKWSALTAAVVLALATAAALAGQTVGL</sequence>
<dbReference type="AlphaFoldDB" id="C8XIH8"/>
<name>C8XIH8_NAKMY</name>
<reference evidence="1 2" key="2">
    <citation type="journal article" date="2010" name="Stand. Genomic Sci.">
        <title>Complete genome sequence of Nakamurella multipartita type strain (Y-104).</title>
        <authorList>
            <person name="Tice H."/>
            <person name="Mayilraj S."/>
            <person name="Sims D."/>
            <person name="Lapidus A."/>
            <person name="Nolan M."/>
            <person name="Lucas S."/>
            <person name="Glavina Del Rio T."/>
            <person name="Copeland A."/>
            <person name="Cheng J.F."/>
            <person name="Meincke L."/>
            <person name="Bruce D."/>
            <person name="Goodwin L."/>
            <person name="Pitluck S."/>
            <person name="Ivanova N."/>
            <person name="Mavromatis K."/>
            <person name="Ovchinnikova G."/>
            <person name="Pati A."/>
            <person name="Chen A."/>
            <person name="Palaniappan K."/>
            <person name="Land M."/>
            <person name="Hauser L."/>
            <person name="Chang Y.J."/>
            <person name="Jeffries C.D."/>
            <person name="Detter J.C."/>
            <person name="Brettin T."/>
            <person name="Rohde M."/>
            <person name="Goker M."/>
            <person name="Bristow J."/>
            <person name="Eisen J.A."/>
            <person name="Markowitz V."/>
            <person name="Hugenholtz P."/>
            <person name="Kyrpides N.C."/>
            <person name="Klenk H.P."/>
            <person name="Chen F."/>
        </authorList>
    </citation>
    <scope>NUCLEOTIDE SEQUENCE [LARGE SCALE GENOMIC DNA]</scope>
    <source>
        <strain evidence="2">ATCC 700099 / DSM 44233 / CIP 104796 / JCM 9543 / NBRC 105858 / Y-104</strain>
    </source>
</reference>
<evidence type="ECO:0000313" key="2">
    <source>
        <dbReference type="Proteomes" id="UP000002218"/>
    </source>
</evidence>
<dbReference type="KEGG" id="nml:Namu_4154"/>
<dbReference type="HOGENOM" id="CLU_3346286_0_0_11"/>
<keyword evidence="2" id="KW-1185">Reference proteome</keyword>
<dbReference type="InParanoid" id="C8XIH8"/>
<reference evidence="2" key="1">
    <citation type="submission" date="2009-09" db="EMBL/GenBank/DDBJ databases">
        <title>The complete genome of Nakamurella multipartita DSM 44233.</title>
        <authorList>
            <consortium name="US DOE Joint Genome Institute (JGI-PGF)"/>
            <person name="Lucas S."/>
            <person name="Copeland A."/>
            <person name="Lapidus A."/>
            <person name="Glavina del Rio T."/>
            <person name="Dalin E."/>
            <person name="Tice H."/>
            <person name="Bruce D."/>
            <person name="Goodwin L."/>
            <person name="Pitluck S."/>
            <person name="Kyrpides N."/>
            <person name="Mavromatis K."/>
            <person name="Ivanova N."/>
            <person name="Ovchinnikova G."/>
            <person name="Sims D."/>
            <person name="Meincke L."/>
            <person name="Brettin T."/>
            <person name="Detter J.C."/>
            <person name="Han C."/>
            <person name="Larimer F."/>
            <person name="Land M."/>
            <person name="Hauser L."/>
            <person name="Markowitz V."/>
            <person name="Cheng J.-F."/>
            <person name="Hugenholtz P."/>
            <person name="Woyke T."/>
            <person name="Wu D."/>
            <person name="Klenk H.-P."/>
            <person name="Eisen J.A."/>
        </authorList>
    </citation>
    <scope>NUCLEOTIDE SEQUENCE [LARGE SCALE GENOMIC DNA]</scope>
    <source>
        <strain evidence="2">ATCC 700099 / DSM 44233 / CIP 104796 / JCM 9543 / NBRC 105858 / Y-104</strain>
    </source>
</reference>
<protein>
    <submittedName>
        <fullName evidence="1">Uncharacterized protein</fullName>
    </submittedName>
</protein>
<accession>C8XIH8</accession>
<gene>
    <name evidence="1" type="ordered locus">Namu_4154</name>
</gene>
<organism evidence="1 2">
    <name type="scientific">Nakamurella multipartita (strain ATCC 700099 / DSM 44233 / CIP 104796 / JCM 9543 / NBRC 105858 / Y-104)</name>
    <name type="common">Microsphaera multipartita</name>
    <dbReference type="NCBI Taxonomy" id="479431"/>
    <lineage>
        <taxon>Bacteria</taxon>
        <taxon>Bacillati</taxon>
        <taxon>Actinomycetota</taxon>
        <taxon>Actinomycetes</taxon>
        <taxon>Nakamurellales</taxon>
        <taxon>Nakamurellaceae</taxon>
        <taxon>Nakamurella</taxon>
    </lineage>
</organism>
<evidence type="ECO:0000313" key="1">
    <source>
        <dbReference type="EMBL" id="ACV80443.1"/>
    </source>
</evidence>
<dbReference type="Proteomes" id="UP000002218">
    <property type="component" value="Chromosome"/>
</dbReference>